<evidence type="ECO:0000313" key="1">
    <source>
        <dbReference type="EMBL" id="OMJ83089.1"/>
    </source>
</evidence>
<dbReference type="EMBL" id="MPUH01000316">
    <property type="protein sequence ID" value="OMJ83089.1"/>
    <property type="molecule type" value="Genomic_DNA"/>
</dbReference>
<dbReference type="Proteomes" id="UP000187209">
    <property type="component" value="Unassembled WGS sequence"/>
</dbReference>
<dbReference type="AlphaFoldDB" id="A0A1R2C2B2"/>
<gene>
    <name evidence="1" type="ORF">SteCoe_16071</name>
</gene>
<evidence type="ECO:0000313" key="2">
    <source>
        <dbReference type="Proteomes" id="UP000187209"/>
    </source>
</evidence>
<proteinExistence type="predicted"/>
<name>A0A1R2C2B2_9CILI</name>
<sequence length="516" mass="58834">MDFLERKLKRTSTMKRGEPFLYAIKRVQEEHKVPISQINHNDLEKPRLSLKVENSYSGLTSENHSVHILATGQMPARRANRYNTLDFSIKQITPPKSSLFIDLNSSKNHIEIPFDFTSSLSSTSKRGKEETFSSLIAKNEAGGETPKFEACVGFPEEYKEISEMSSSKEISFPEPTEKRYYCEKKSFDNEKPKHNGHTHSISCDLDNSEESIIYNSPDRFSIQPKCTPLRSPKSAKLNTMDFTLETEKIEAPISAINPLSSLQSIPDIEDVEDHSRNVRDGVSSRTEIYYMTFDEALSKFNSLPAVYIEANLWYKDCYYYLTCGFSHKTDLSIENQELCERVIIFAYSGFISSNIFHASLLISVHNALQILKGEKGEWVEVGFSSNNPYENDLTHDMAAFGLLLIMFLDKYIPFSLGEMISYCLSKDIAFIPLAFDIADICIIALRKRKLNTLINSSQKCLEVLFFFYAGCLAYWFNNHKTNSIKPGEINEIVEKQALSDPKSLINLATQHLQNQM</sequence>
<comment type="caution">
    <text evidence="1">The sequence shown here is derived from an EMBL/GenBank/DDBJ whole genome shotgun (WGS) entry which is preliminary data.</text>
</comment>
<dbReference type="OrthoDB" id="266227at2759"/>
<keyword evidence="2" id="KW-1185">Reference proteome</keyword>
<accession>A0A1R2C2B2</accession>
<reference evidence="1 2" key="1">
    <citation type="submission" date="2016-11" db="EMBL/GenBank/DDBJ databases">
        <title>The macronuclear genome of Stentor coeruleus: a giant cell with tiny introns.</title>
        <authorList>
            <person name="Slabodnick M."/>
            <person name="Ruby J.G."/>
            <person name="Reiff S.B."/>
            <person name="Swart E.C."/>
            <person name="Gosai S."/>
            <person name="Prabakaran S."/>
            <person name="Witkowska E."/>
            <person name="Larue G.E."/>
            <person name="Fisher S."/>
            <person name="Freeman R.M."/>
            <person name="Gunawardena J."/>
            <person name="Chu W."/>
            <person name="Stover N.A."/>
            <person name="Gregory B.D."/>
            <person name="Nowacki M."/>
            <person name="Derisi J."/>
            <person name="Roy S.W."/>
            <person name="Marshall W.F."/>
            <person name="Sood P."/>
        </authorList>
    </citation>
    <scope>NUCLEOTIDE SEQUENCE [LARGE SCALE GENOMIC DNA]</scope>
    <source>
        <strain evidence="1">WM001</strain>
    </source>
</reference>
<protein>
    <recommendedName>
        <fullName evidence="3">ELMO domain-containing protein</fullName>
    </recommendedName>
</protein>
<organism evidence="1 2">
    <name type="scientific">Stentor coeruleus</name>
    <dbReference type="NCBI Taxonomy" id="5963"/>
    <lineage>
        <taxon>Eukaryota</taxon>
        <taxon>Sar</taxon>
        <taxon>Alveolata</taxon>
        <taxon>Ciliophora</taxon>
        <taxon>Postciliodesmatophora</taxon>
        <taxon>Heterotrichea</taxon>
        <taxon>Heterotrichida</taxon>
        <taxon>Stentoridae</taxon>
        <taxon>Stentor</taxon>
    </lineage>
</organism>
<evidence type="ECO:0008006" key="3">
    <source>
        <dbReference type="Google" id="ProtNLM"/>
    </source>
</evidence>